<evidence type="ECO:0000313" key="4">
    <source>
        <dbReference type="Proteomes" id="UP000244803"/>
    </source>
</evidence>
<evidence type="ECO:0000259" key="2">
    <source>
        <dbReference type="PROSITE" id="PS50174"/>
    </source>
</evidence>
<gene>
    <name evidence="3" type="ORF">MACJ_000642</name>
</gene>
<dbReference type="Pfam" id="PF01585">
    <property type="entry name" value="G-patch"/>
    <property type="match status" value="1"/>
</dbReference>
<reference evidence="3" key="1">
    <citation type="submission" date="2022-07" db="EMBL/GenBank/DDBJ databases">
        <title>Evaluation of T. orientalis genome assembly methods using nanopore sequencing and analysis of variation between genomes.</title>
        <authorList>
            <person name="Yam J."/>
            <person name="Micallef M.L."/>
            <person name="Liu M."/>
            <person name="Djordjevic S.P."/>
            <person name="Bogema D.R."/>
            <person name="Jenkins C."/>
        </authorList>
    </citation>
    <scope>NUCLEOTIDE SEQUENCE</scope>
    <source>
        <strain evidence="3">Fish Creek</strain>
    </source>
</reference>
<dbReference type="PANTHER" id="PTHR23149">
    <property type="entry name" value="G PATCH DOMAIN CONTAINING PROTEIN"/>
    <property type="match status" value="1"/>
</dbReference>
<dbReference type="Proteomes" id="UP000244803">
    <property type="component" value="Chromosome 1"/>
</dbReference>
<protein>
    <recommendedName>
        <fullName evidence="2">G-patch domain-containing protein</fullName>
    </recommendedName>
</protein>
<sequence>MSKKQKNKLLSTLNTGKEFHSSFGASILSKYGWKEGQGLGKSENGIVKPVSVNKIEGSSGLGASSRPENEWHNWWDDMYNDLAAKIKVKDHSKKVKKSVKKSKKKKDSASP</sequence>
<dbReference type="SMART" id="SM00443">
    <property type="entry name" value="G_patch"/>
    <property type="match status" value="1"/>
</dbReference>
<dbReference type="GO" id="GO:0003676">
    <property type="term" value="F:nucleic acid binding"/>
    <property type="evidence" value="ECO:0007669"/>
    <property type="project" value="InterPro"/>
</dbReference>
<dbReference type="PROSITE" id="PS50174">
    <property type="entry name" value="G_PATCH"/>
    <property type="match status" value="1"/>
</dbReference>
<evidence type="ECO:0000256" key="1">
    <source>
        <dbReference type="SAM" id="MobiDB-lite"/>
    </source>
</evidence>
<dbReference type="GO" id="GO:0005730">
    <property type="term" value="C:nucleolus"/>
    <property type="evidence" value="ECO:0007669"/>
    <property type="project" value="TreeGrafter"/>
</dbReference>
<organism evidence="3 4">
    <name type="scientific">Theileria orientalis</name>
    <dbReference type="NCBI Taxonomy" id="68886"/>
    <lineage>
        <taxon>Eukaryota</taxon>
        <taxon>Sar</taxon>
        <taxon>Alveolata</taxon>
        <taxon>Apicomplexa</taxon>
        <taxon>Aconoidasida</taxon>
        <taxon>Piroplasmida</taxon>
        <taxon>Theileriidae</taxon>
        <taxon>Theileria</taxon>
    </lineage>
</organism>
<dbReference type="OrthoDB" id="29523at2759"/>
<feature type="region of interest" description="Disordered" evidence="1">
    <location>
        <begin position="89"/>
        <end position="111"/>
    </location>
</feature>
<feature type="domain" description="G-patch" evidence="2">
    <location>
        <begin position="20"/>
        <end position="66"/>
    </location>
</feature>
<name>A0A976M6R1_THEOR</name>
<accession>A0A976M6R1</accession>
<dbReference type="EMBL" id="CP056065">
    <property type="protein sequence ID" value="UKJ88198.1"/>
    <property type="molecule type" value="Genomic_DNA"/>
</dbReference>
<dbReference type="InterPro" id="IPR050656">
    <property type="entry name" value="PINX1"/>
</dbReference>
<dbReference type="AlphaFoldDB" id="A0A976M6R1"/>
<dbReference type="PANTHER" id="PTHR23149:SF9">
    <property type="entry name" value="G PATCH DOMAIN-CONTAINING PROTEIN 4"/>
    <property type="match status" value="1"/>
</dbReference>
<proteinExistence type="predicted"/>
<evidence type="ECO:0000313" key="3">
    <source>
        <dbReference type="EMBL" id="UKJ88198.1"/>
    </source>
</evidence>
<dbReference type="InterPro" id="IPR000467">
    <property type="entry name" value="G_patch_dom"/>
</dbReference>